<feature type="active site" description="Proton acceptor" evidence="13">
    <location>
        <position position="331"/>
    </location>
</feature>
<feature type="binding site" evidence="14">
    <location>
        <position position="331"/>
    </location>
    <ligand>
        <name>Mg(2+)</name>
        <dbReference type="ChEBI" id="CHEBI:18420"/>
        <label>1</label>
    </ligand>
</feature>
<keyword evidence="9" id="KW-0862">Zinc</keyword>
<evidence type="ECO:0000256" key="2">
    <source>
        <dbReference type="ARBA" id="ARBA00007092"/>
    </source>
</evidence>
<keyword evidence="5 14" id="KW-0479">Metal-binding</keyword>
<feature type="site" description="Interaction with DNA substrate" evidence="15">
    <location>
        <position position="331"/>
    </location>
</feature>
<name>A0AAJ7U1Q0_PETMA</name>
<sequence length="605" mass="63270">MSVLTWNINGIRASRVGLKALLDSLDADVVCLQETKVTRDLLDEPTAVVDGYNAYFSFSRVRSGYSGVATYCRDVATPLAAEEGLSGLLRGASGRRDDGSDGSVGCYGDTSEFTADELQALDAEGRAVVTQHRVRLAASGEERSLAIVNVYCPRADPDRPHRGDFKLRFYRLLQARCVALRNSGSHVIVLGDLNTAHRPIDHCDPEDPELFQEHPGRKWLDQFLCESSSSARPPPWPTDNDHSHDGAGGGGGGGGDPPASRPGAAGPRFVDAFRLFHPTRADAFTCWCNVTGARVTNYGTRIDYVLADGALAASRVLSACDIVPGVLGSDHCPVRAALALDFVPSPRRPPLCAHLMPEFAGRQRKLSAFLVKGPVDRGGGGGGGEPEACSRDSALGPAGRRVDRAANVAGKASPSAAAAKGKRAARESHGAKAKRAKGADEATAVPARGTLLSFLKRPTGSARLDPAIPAGGPAGGPVSCRDKDSGASPEGAAMAAGGAEDAGGAGDTGGMELGGGGPAADPAADPATDDPQPRQRNLGTDFWKSVLKGLPPAPPCRGHGEPCLLRTVKKPGQNFGRRFYVCPRPEGHASNKEARCNSFTWVAKR</sequence>
<evidence type="ECO:0000256" key="17">
    <source>
        <dbReference type="SAM" id="MobiDB-lite"/>
    </source>
</evidence>
<keyword evidence="11" id="KW-0234">DNA repair</keyword>
<dbReference type="Proteomes" id="UP001318040">
    <property type="component" value="Chromosome 48"/>
</dbReference>
<feature type="region of interest" description="Disordered" evidence="17">
    <location>
        <begin position="462"/>
        <end position="538"/>
    </location>
</feature>
<comment type="catalytic activity">
    <reaction evidence="1">
        <text>Exonucleolytic cleavage in the 3'- to 5'-direction to yield nucleoside 5'-phosphates.</text>
        <dbReference type="EC" id="3.1.11.2"/>
    </reaction>
</comment>
<dbReference type="GO" id="GO:0006284">
    <property type="term" value="P:base-excision repair"/>
    <property type="evidence" value="ECO:0007669"/>
    <property type="project" value="TreeGrafter"/>
</dbReference>
<evidence type="ECO:0000256" key="11">
    <source>
        <dbReference type="ARBA" id="ARBA00023204"/>
    </source>
</evidence>
<feature type="compositionally biased region" description="Low complexity" evidence="17">
    <location>
        <begin position="519"/>
        <end position="530"/>
    </location>
</feature>
<evidence type="ECO:0000256" key="6">
    <source>
        <dbReference type="ARBA" id="ARBA00022763"/>
    </source>
</evidence>
<keyword evidence="6" id="KW-0227">DNA damage</keyword>
<dbReference type="GO" id="GO:0008081">
    <property type="term" value="F:phosphoric diester hydrolase activity"/>
    <property type="evidence" value="ECO:0007669"/>
    <property type="project" value="TreeGrafter"/>
</dbReference>
<dbReference type="KEGG" id="pmrn:116952714"/>
<dbReference type="EC" id="3.1.11.2" evidence="3"/>
<evidence type="ECO:0000256" key="15">
    <source>
        <dbReference type="PIRSR" id="PIRSR604808-3"/>
    </source>
</evidence>
<keyword evidence="14" id="KW-0464">Manganese</keyword>
<dbReference type="GO" id="GO:0008311">
    <property type="term" value="F:double-stranded DNA 3'-5' DNA exonuclease activity"/>
    <property type="evidence" value="ECO:0007669"/>
    <property type="project" value="UniProtKB-EC"/>
</dbReference>
<protein>
    <recommendedName>
        <fullName evidence="4">DNA-(apurinic or apyrimidinic site) endonuclease 2</fullName>
        <ecNumber evidence="3">3.1.11.2</ecNumber>
    </recommendedName>
</protein>
<comment type="similarity">
    <text evidence="2">Belongs to the DNA repair enzymes AP/ExoA family.</text>
</comment>
<evidence type="ECO:0000256" key="12">
    <source>
        <dbReference type="ARBA" id="ARBA00023242"/>
    </source>
</evidence>
<dbReference type="GO" id="GO:0003677">
    <property type="term" value="F:DNA binding"/>
    <property type="evidence" value="ECO:0007669"/>
    <property type="project" value="InterPro"/>
</dbReference>
<accession>A0AAJ7U1Q0</accession>
<keyword evidence="7 16" id="KW-0863">Zinc-finger</keyword>
<evidence type="ECO:0000256" key="7">
    <source>
        <dbReference type="ARBA" id="ARBA00022771"/>
    </source>
</evidence>
<feature type="compositionally biased region" description="Low complexity" evidence="17">
    <location>
        <begin position="405"/>
        <end position="419"/>
    </location>
</feature>
<feature type="domain" description="GRF-type" evidence="18">
    <location>
        <begin position="556"/>
        <end position="605"/>
    </location>
</feature>
<dbReference type="RefSeq" id="XP_032828209.1">
    <property type="nucleotide sequence ID" value="XM_032972318.1"/>
</dbReference>
<evidence type="ECO:0000256" key="14">
    <source>
        <dbReference type="PIRSR" id="PIRSR604808-2"/>
    </source>
</evidence>
<dbReference type="RefSeq" id="XP_032828208.1">
    <property type="nucleotide sequence ID" value="XM_032972317.1"/>
</dbReference>
<dbReference type="SUPFAM" id="SSF56219">
    <property type="entry name" value="DNase I-like"/>
    <property type="match status" value="1"/>
</dbReference>
<dbReference type="PROSITE" id="PS51999">
    <property type="entry name" value="ZF_GRF"/>
    <property type="match status" value="1"/>
</dbReference>
<keyword evidence="20 21" id="KW-0456">Lyase</keyword>
<dbReference type="InterPro" id="IPR020847">
    <property type="entry name" value="AP_endonuclease_F1_BS"/>
</dbReference>
<feature type="active site" evidence="13">
    <location>
        <position position="151"/>
    </location>
</feature>
<dbReference type="InterPro" id="IPR005135">
    <property type="entry name" value="Endo/exonuclease/phosphatase"/>
</dbReference>
<evidence type="ECO:0000256" key="4">
    <source>
        <dbReference type="ARBA" id="ARBA00013541"/>
    </source>
</evidence>
<keyword evidence="8" id="KW-0378">Hydrolase</keyword>
<organism evidence="19 20">
    <name type="scientific">Petromyzon marinus</name>
    <name type="common">Sea lamprey</name>
    <dbReference type="NCBI Taxonomy" id="7757"/>
    <lineage>
        <taxon>Eukaryota</taxon>
        <taxon>Metazoa</taxon>
        <taxon>Chordata</taxon>
        <taxon>Craniata</taxon>
        <taxon>Vertebrata</taxon>
        <taxon>Cyclostomata</taxon>
        <taxon>Hyperoartia</taxon>
        <taxon>Petromyzontiformes</taxon>
        <taxon>Petromyzontidae</taxon>
        <taxon>Petromyzon</taxon>
    </lineage>
</organism>
<dbReference type="PROSITE" id="PS51435">
    <property type="entry name" value="AP_NUCLEASE_F1_4"/>
    <property type="match status" value="1"/>
</dbReference>
<proteinExistence type="inferred from homology"/>
<feature type="binding site" evidence="14">
    <location>
        <position position="192"/>
    </location>
    <ligand>
        <name>Mg(2+)</name>
        <dbReference type="ChEBI" id="CHEBI:18420"/>
        <label>1</label>
    </ligand>
</feature>
<evidence type="ECO:0000256" key="8">
    <source>
        <dbReference type="ARBA" id="ARBA00022801"/>
    </source>
</evidence>
<dbReference type="Pfam" id="PF06839">
    <property type="entry name" value="Zn_ribbon_GRF"/>
    <property type="match status" value="1"/>
</dbReference>
<dbReference type="CDD" id="cd09088">
    <property type="entry name" value="Ape2-like_AP-endo"/>
    <property type="match status" value="1"/>
</dbReference>
<feature type="active site" description="Proton donor/acceptor" evidence="13">
    <location>
        <position position="192"/>
    </location>
</feature>
<evidence type="ECO:0000256" key="1">
    <source>
        <dbReference type="ARBA" id="ARBA00000493"/>
    </source>
</evidence>
<evidence type="ECO:0000256" key="10">
    <source>
        <dbReference type="ARBA" id="ARBA00022842"/>
    </source>
</evidence>
<gene>
    <name evidence="20 21" type="primary">APEX2</name>
</gene>
<feature type="binding site" evidence="14">
    <location>
        <position position="330"/>
    </location>
    <ligand>
        <name>Mg(2+)</name>
        <dbReference type="ChEBI" id="CHEBI:18420"/>
        <label>1</label>
    </ligand>
</feature>
<feature type="binding site" evidence="14">
    <location>
        <position position="7"/>
    </location>
    <ligand>
        <name>Mg(2+)</name>
        <dbReference type="ChEBI" id="CHEBI:18420"/>
        <label>1</label>
    </ligand>
</feature>
<evidence type="ECO:0000313" key="19">
    <source>
        <dbReference type="Proteomes" id="UP001318040"/>
    </source>
</evidence>
<evidence type="ECO:0000256" key="3">
    <source>
        <dbReference type="ARBA" id="ARBA00012115"/>
    </source>
</evidence>
<feature type="site" description="Important for catalytic activity" evidence="15">
    <location>
        <position position="303"/>
    </location>
</feature>
<dbReference type="PROSITE" id="PS00726">
    <property type="entry name" value="AP_NUCLEASE_F1_1"/>
    <property type="match status" value="1"/>
</dbReference>
<feature type="binding site" evidence="14">
    <location>
        <position position="194"/>
    </location>
    <ligand>
        <name>Mg(2+)</name>
        <dbReference type="ChEBI" id="CHEBI:18420"/>
        <label>1</label>
    </ligand>
</feature>
<evidence type="ECO:0000256" key="13">
    <source>
        <dbReference type="PIRSR" id="PIRSR604808-1"/>
    </source>
</evidence>
<keyword evidence="10 14" id="KW-0460">Magnesium</keyword>
<evidence type="ECO:0000313" key="21">
    <source>
        <dbReference type="RefSeq" id="XP_032828209.1"/>
    </source>
</evidence>
<dbReference type="InterPro" id="IPR010666">
    <property type="entry name" value="Znf_GRF"/>
</dbReference>
<evidence type="ECO:0000256" key="9">
    <source>
        <dbReference type="ARBA" id="ARBA00022833"/>
    </source>
</evidence>
<feature type="region of interest" description="Disordered" evidence="17">
    <location>
        <begin position="228"/>
        <end position="264"/>
    </location>
</feature>
<dbReference type="GO" id="GO:0008270">
    <property type="term" value="F:zinc ion binding"/>
    <property type="evidence" value="ECO:0007669"/>
    <property type="project" value="UniProtKB-KW"/>
</dbReference>
<evidence type="ECO:0000313" key="20">
    <source>
        <dbReference type="RefSeq" id="XP_032828208.1"/>
    </source>
</evidence>
<evidence type="ECO:0000259" key="18">
    <source>
        <dbReference type="PROSITE" id="PS51999"/>
    </source>
</evidence>
<comment type="cofactor">
    <cofactor evidence="14">
        <name>Mg(2+)</name>
        <dbReference type="ChEBI" id="CHEBI:18420"/>
    </cofactor>
    <cofactor evidence="14">
        <name>Mn(2+)</name>
        <dbReference type="ChEBI" id="CHEBI:29035"/>
    </cofactor>
    <text evidence="14">Probably binds two magnesium or manganese ions per subunit.</text>
</comment>
<dbReference type="GO" id="GO:0016829">
    <property type="term" value="F:lyase activity"/>
    <property type="evidence" value="ECO:0007669"/>
    <property type="project" value="UniProtKB-KW"/>
</dbReference>
<feature type="region of interest" description="Disordered" evidence="17">
    <location>
        <begin position="377"/>
        <end position="444"/>
    </location>
</feature>
<feature type="compositionally biased region" description="Gly residues" evidence="17">
    <location>
        <begin position="246"/>
        <end position="256"/>
    </location>
</feature>
<dbReference type="InterPro" id="IPR004808">
    <property type="entry name" value="AP_endonuc_1"/>
</dbReference>
<dbReference type="PANTHER" id="PTHR22748:SF4">
    <property type="entry name" value="DNA-(APURINIC OR APYRIMIDINIC SITE) ENDONUCLEASE 2"/>
    <property type="match status" value="1"/>
</dbReference>
<dbReference type="GO" id="GO:0003906">
    <property type="term" value="F:DNA-(apurinic or apyrimidinic site) endonuclease activity"/>
    <property type="evidence" value="ECO:0007669"/>
    <property type="project" value="TreeGrafter"/>
</dbReference>
<feature type="binding site" evidence="14">
    <location>
        <position position="34"/>
    </location>
    <ligand>
        <name>Mg(2+)</name>
        <dbReference type="ChEBI" id="CHEBI:18420"/>
        <label>1</label>
    </ligand>
</feature>
<feature type="site" description="Transition state stabilizer" evidence="15">
    <location>
        <position position="194"/>
    </location>
</feature>
<keyword evidence="19" id="KW-1185">Reference proteome</keyword>
<dbReference type="AlphaFoldDB" id="A0AAJ7U1Q0"/>
<dbReference type="CTD" id="27301"/>
<feature type="compositionally biased region" description="Low complexity" evidence="17">
    <location>
        <begin position="486"/>
        <end position="499"/>
    </location>
</feature>
<dbReference type="GO" id="GO:0005634">
    <property type="term" value="C:nucleus"/>
    <property type="evidence" value="ECO:0007669"/>
    <property type="project" value="TreeGrafter"/>
</dbReference>
<dbReference type="InterPro" id="IPR036691">
    <property type="entry name" value="Endo/exonu/phosph_ase_sf"/>
</dbReference>
<keyword evidence="12" id="KW-0539">Nucleus</keyword>
<evidence type="ECO:0000256" key="16">
    <source>
        <dbReference type="PROSITE-ProRule" id="PRU01343"/>
    </source>
</evidence>
<dbReference type="Gene3D" id="3.60.10.10">
    <property type="entry name" value="Endonuclease/exonuclease/phosphatase"/>
    <property type="match status" value="1"/>
</dbReference>
<reference evidence="20 21" key="1">
    <citation type="submission" date="2025-04" db="UniProtKB">
        <authorList>
            <consortium name="RefSeq"/>
        </authorList>
    </citation>
    <scope>IDENTIFICATION</scope>
    <source>
        <tissue evidence="20 21">Sperm</tissue>
    </source>
</reference>
<dbReference type="Pfam" id="PF03372">
    <property type="entry name" value="Exo_endo_phos"/>
    <property type="match status" value="1"/>
</dbReference>
<evidence type="ECO:0000256" key="5">
    <source>
        <dbReference type="ARBA" id="ARBA00022723"/>
    </source>
</evidence>
<dbReference type="PANTHER" id="PTHR22748">
    <property type="entry name" value="AP ENDONUCLEASE"/>
    <property type="match status" value="1"/>
</dbReference>
<feature type="compositionally biased region" description="Gly residues" evidence="17">
    <location>
        <begin position="500"/>
        <end position="518"/>
    </location>
</feature>